<dbReference type="OrthoDB" id="10317555at2759"/>
<proteinExistence type="predicted"/>
<gene>
    <name evidence="2" type="primary">PocGH01_00236100</name>
    <name evidence="2" type="ORF">POCGH01_00236100</name>
</gene>
<keyword evidence="1" id="KW-1133">Transmembrane helix</keyword>
<keyword evidence="1" id="KW-0472">Membrane</keyword>
<keyword evidence="3" id="KW-1185">Reference proteome</keyword>
<accession>A0A1D3JG17</accession>
<dbReference type="VEuPathDB" id="PlasmoDB:PocGH01_00236100"/>
<evidence type="ECO:0000256" key="1">
    <source>
        <dbReference type="SAM" id="Phobius"/>
    </source>
</evidence>
<feature type="transmembrane region" description="Helical" evidence="1">
    <location>
        <begin position="260"/>
        <end position="279"/>
    </location>
</feature>
<dbReference type="InterPro" id="IPR008780">
    <property type="entry name" value="Plasmodium_Vir"/>
</dbReference>
<protein>
    <submittedName>
        <fullName evidence="2">PIR protein</fullName>
    </submittedName>
</protein>
<organism evidence="2 3">
    <name type="scientific">Plasmodium ovale</name>
    <name type="common">malaria parasite P. ovale</name>
    <dbReference type="NCBI Taxonomy" id="36330"/>
    <lineage>
        <taxon>Eukaryota</taxon>
        <taxon>Sar</taxon>
        <taxon>Alveolata</taxon>
        <taxon>Apicomplexa</taxon>
        <taxon>Aconoidasida</taxon>
        <taxon>Haemosporida</taxon>
        <taxon>Plasmodiidae</taxon>
        <taxon>Plasmodium</taxon>
        <taxon>Plasmodium (Plasmodium)</taxon>
    </lineage>
</organism>
<evidence type="ECO:0000313" key="2">
    <source>
        <dbReference type="EMBL" id="SBT84882.1"/>
    </source>
</evidence>
<name>A0A1D3JG17_PLAOA</name>
<sequence length="335" mass="39699">MTSDNCERICPLSKFIKRLYEKNNLEHYYSDYPLQDIEKSGNETLKTFALMLFKNYGTLFLCTNSKEQCCSYLNYWMDEQKENYISSASDGDISQLKVIEDLWSYLNRSKEYNIHCERKKDEEKIDDKKKRIYLITYCENRNYLKMMCEKTINRNTYCSLLPKYINNYYNKFKDRGCLKGRIEGKDYTSHISGDCTLYDVSKTFPYYIVESEKLVQKVGMRDIITECHITDSSEGFMQDLPGEAPELVTTQTSPNEIWKIVLYPGITLLGFFFSFLFLYKQYTPLRLRFLSTVIKKKKFTQYIDDKTEHELLGNSLGCNDYNSENEEYNFSYQSA</sequence>
<dbReference type="Pfam" id="PF05795">
    <property type="entry name" value="Plasmodium_Vir"/>
    <property type="match status" value="1"/>
</dbReference>
<evidence type="ECO:0000313" key="3">
    <source>
        <dbReference type="Proteomes" id="UP000242942"/>
    </source>
</evidence>
<dbReference type="AlphaFoldDB" id="A0A1D3JG17"/>
<keyword evidence="1" id="KW-0812">Transmembrane</keyword>
<dbReference type="Proteomes" id="UP000242942">
    <property type="component" value="Unassembled WGS sequence"/>
</dbReference>
<reference evidence="2 3" key="1">
    <citation type="submission" date="2016-06" db="EMBL/GenBank/DDBJ databases">
        <authorList>
            <consortium name="Pathogen Informatics"/>
        </authorList>
    </citation>
    <scope>NUCLEOTIDE SEQUENCE [LARGE SCALE GENOMIC DNA]</scope>
    <source>
        <strain evidence="2">PocGH01</strain>
    </source>
</reference>
<dbReference type="EMBL" id="FLRI01000583">
    <property type="protein sequence ID" value="SBT84882.1"/>
    <property type="molecule type" value="Genomic_DNA"/>
</dbReference>
<dbReference type="VEuPathDB" id="PlasmoDB:POWCR01_000218100"/>